<dbReference type="AlphaFoldDB" id="A0A840AHD9"/>
<comment type="caution">
    <text evidence="1">The sequence shown here is derived from an EMBL/GenBank/DDBJ whole genome shotgun (WGS) entry which is preliminary data.</text>
</comment>
<accession>A0A840AHD9</accession>
<reference evidence="1 2" key="1">
    <citation type="submission" date="2020-08" db="EMBL/GenBank/DDBJ databases">
        <title>Genomic Encyclopedia of Type Strains, Phase IV (KMG-IV): sequencing the most valuable type-strain genomes for metagenomic binning, comparative biology and taxonomic classification.</title>
        <authorList>
            <person name="Goeker M."/>
        </authorList>
    </citation>
    <scope>NUCLEOTIDE SEQUENCE [LARGE SCALE GENOMIC DNA]</scope>
    <source>
        <strain evidence="1 2">DSM 19979</strain>
    </source>
</reference>
<name>A0A840AHD9_9PROT</name>
<keyword evidence="2" id="KW-1185">Reference proteome</keyword>
<dbReference type="EMBL" id="JACIDJ010000007">
    <property type="protein sequence ID" value="MBB3899966.1"/>
    <property type="molecule type" value="Genomic_DNA"/>
</dbReference>
<dbReference type="Proteomes" id="UP000553193">
    <property type="component" value="Unassembled WGS sequence"/>
</dbReference>
<evidence type="ECO:0000313" key="1">
    <source>
        <dbReference type="EMBL" id="MBB3899966.1"/>
    </source>
</evidence>
<organism evidence="1 2">
    <name type="scientific">Roseococcus suduntuyensis</name>
    <dbReference type="NCBI Taxonomy" id="455361"/>
    <lineage>
        <taxon>Bacteria</taxon>
        <taxon>Pseudomonadati</taxon>
        <taxon>Pseudomonadota</taxon>
        <taxon>Alphaproteobacteria</taxon>
        <taxon>Acetobacterales</taxon>
        <taxon>Roseomonadaceae</taxon>
        <taxon>Roseococcus</taxon>
    </lineage>
</organism>
<gene>
    <name evidence="1" type="ORF">GGQ83_003433</name>
</gene>
<sequence>MNAAINLPASREALALLNSTIDGALHELRSFAGVLAHITHHSEQAPHEDTMMFLAHQIDLRAERVAEAVMQAVETLREAKLSAPAE</sequence>
<evidence type="ECO:0000313" key="2">
    <source>
        <dbReference type="Proteomes" id="UP000553193"/>
    </source>
</evidence>
<dbReference type="RefSeq" id="WP_184386194.1">
    <property type="nucleotide sequence ID" value="NZ_JACIDJ010000007.1"/>
</dbReference>
<protein>
    <submittedName>
        <fullName evidence="1">Uncharacterized protein</fullName>
    </submittedName>
</protein>
<proteinExistence type="predicted"/>